<dbReference type="InParanoid" id="A0A166BVL0"/>
<proteinExistence type="predicted"/>
<protein>
    <submittedName>
        <fullName evidence="1">Uncharacterized protein</fullName>
    </submittedName>
</protein>
<dbReference type="EMBL" id="KV425882">
    <property type="protein sequence ID" value="KZW04410.1"/>
    <property type="molecule type" value="Genomic_DNA"/>
</dbReference>
<dbReference type="Proteomes" id="UP000077266">
    <property type="component" value="Unassembled WGS sequence"/>
</dbReference>
<organism evidence="1 2">
    <name type="scientific">Exidia glandulosa HHB12029</name>
    <dbReference type="NCBI Taxonomy" id="1314781"/>
    <lineage>
        <taxon>Eukaryota</taxon>
        <taxon>Fungi</taxon>
        <taxon>Dikarya</taxon>
        <taxon>Basidiomycota</taxon>
        <taxon>Agaricomycotina</taxon>
        <taxon>Agaricomycetes</taxon>
        <taxon>Auriculariales</taxon>
        <taxon>Exidiaceae</taxon>
        <taxon>Exidia</taxon>
    </lineage>
</organism>
<reference evidence="1 2" key="1">
    <citation type="journal article" date="2016" name="Mol. Biol. Evol.">
        <title>Comparative Genomics of Early-Diverging Mushroom-Forming Fungi Provides Insights into the Origins of Lignocellulose Decay Capabilities.</title>
        <authorList>
            <person name="Nagy L.G."/>
            <person name="Riley R."/>
            <person name="Tritt A."/>
            <person name="Adam C."/>
            <person name="Daum C."/>
            <person name="Floudas D."/>
            <person name="Sun H."/>
            <person name="Yadav J.S."/>
            <person name="Pangilinan J."/>
            <person name="Larsson K.H."/>
            <person name="Matsuura K."/>
            <person name="Barry K."/>
            <person name="Labutti K."/>
            <person name="Kuo R."/>
            <person name="Ohm R.A."/>
            <person name="Bhattacharya S.S."/>
            <person name="Shirouzu T."/>
            <person name="Yoshinaga Y."/>
            <person name="Martin F.M."/>
            <person name="Grigoriev I.V."/>
            <person name="Hibbett D.S."/>
        </authorList>
    </citation>
    <scope>NUCLEOTIDE SEQUENCE [LARGE SCALE GENOMIC DNA]</scope>
    <source>
        <strain evidence="1 2">HHB12029</strain>
    </source>
</reference>
<keyword evidence="2" id="KW-1185">Reference proteome</keyword>
<dbReference type="AlphaFoldDB" id="A0A166BVL0"/>
<evidence type="ECO:0000313" key="1">
    <source>
        <dbReference type="EMBL" id="KZW04410.1"/>
    </source>
</evidence>
<evidence type="ECO:0000313" key="2">
    <source>
        <dbReference type="Proteomes" id="UP000077266"/>
    </source>
</evidence>
<name>A0A166BVL0_EXIGL</name>
<gene>
    <name evidence="1" type="ORF">EXIGLDRAFT_828283</name>
</gene>
<accession>A0A166BVL0</accession>
<sequence>MATFYRVVTGAFRVGRIGEQVFGKSKALPDGTRMILLLFADGVEKHFKLGDLQLDPNATAST</sequence>